<dbReference type="PROSITE" id="PS50943">
    <property type="entry name" value="HTH_CROC1"/>
    <property type="match status" value="1"/>
</dbReference>
<accession>A0A128FJ76</accession>
<proteinExistence type="predicted"/>
<dbReference type="Pfam" id="PF13443">
    <property type="entry name" value="HTH_26"/>
    <property type="match status" value="1"/>
</dbReference>
<dbReference type="Gene3D" id="1.10.260.40">
    <property type="entry name" value="lambda repressor-like DNA-binding domains"/>
    <property type="match status" value="1"/>
</dbReference>
<evidence type="ECO:0000313" key="2">
    <source>
        <dbReference type="EMBL" id="CZF86620.1"/>
    </source>
</evidence>
<keyword evidence="3" id="KW-1185">Reference proteome</keyword>
<organism evidence="2 3">
    <name type="scientific">Grimontia marina</name>
    <dbReference type="NCBI Taxonomy" id="646534"/>
    <lineage>
        <taxon>Bacteria</taxon>
        <taxon>Pseudomonadati</taxon>
        <taxon>Pseudomonadota</taxon>
        <taxon>Gammaproteobacteria</taxon>
        <taxon>Vibrionales</taxon>
        <taxon>Vibrionaceae</taxon>
        <taxon>Grimontia</taxon>
    </lineage>
</organism>
<evidence type="ECO:0000313" key="3">
    <source>
        <dbReference type="Proteomes" id="UP000073601"/>
    </source>
</evidence>
<dbReference type="GO" id="GO:0003677">
    <property type="term" value="F:DNA binding"/>
    <property type="evidence" value="ECO:0007669"/>
    <property type="project" value="InterPro"/>
</dbReference>
<reference evidence="3" key="1">
    <citation type="submission" date="2016-02" db="EMBL/GenBank/DDBJ databases">
        <authorList>
            <person name="Rodrigo-Torres Lidia"/>
            <person name="Arahal R.David."/>
        </authorList>
    </citation>
    <scope>NUCLEOTIDE SEQUENCE [LARGE SCALE GENOMIC DNA]</scope>
    <source>
        <strain evidence="3">CECT 8713</strain>
    </source>
</reference>
<dbReference type="OrthoDB" id="9805309at2"/>
<evidence type="ECO:0000259" key="1">
    <source>
        <dbReference type="PROSITE" id="PS50943"/>
    </source>
</evidence>
<feature type="domain" description="HTH cro/C1-type" evidence="1">
    <location>
        <begin position="13"/>
        <end position="68"/>
    </location>
</feature>
<dbReference type="SUPFAM" id="SSF47413">
    <property type="entry name" value="lambda repressor-like DNA-binding domains"/>
    <property type="match status" value="1"/>
</dbReference>
<name>A0A128FJ76_9GAMM</name>
<dbReference type="Proteomes" id="UP000073601">
    <property type="component" value="Unassembled WGS sequence"/>
</dbReference>
<dbReference type="EMBL" id="FIZY01000073">
    <property type="protein sequence ID" value="CZF86620.1"/>
    <property type="molecule type" value="Genomic_DNA"/>
</dbReference>
<dbReference type="CDD" id="cd00093">
    <property type="entry name" value="HTH_XRE"/>
    <property type="match status" value="1"/>
</dbReference>
<gene>
    <name evidence="2" type="ORF">GMA8713_04654</name>
</gene>
<dbReference type="InterPro" id="IPR010982">
    <property type="entry name" value="Lambda_DNA-bd_dom_sf"/>
</dbReference>
<dbReference type="AlphaFoldDB" id="A0A128FJ76"/>
<dbReference type="RefSeq" id="WP_062714637.1">
    <property type="nucleotide sequence ID" value="NZ_CAWRCI010000073.1"/>
</dbReference>
<dbReference type="InterPro" id="IPR001387">
    <property type="entry name" value="Cro/C1-type_HTH"/>
</dbReference>
<protein>
    <recommendedName>
        <fullName evidence="1">HTH cro/C1-type domain-containing protein</fullName>
    </recommendedName>
</protein>
<sequence length="76" mass="8765">MIRFRIKELVAEKSFRERRKITMSEVSMATGVNRSSLSKMSNPEVAHSTTTAAIDSLCKYFDCRVEDVMEYVPEEK</sequence>